<proteinExistence type="predicted"/>
<accession>A0ABX7P678</accession>
<keyword evidence="2" id="KW-1185">Reference proteome</keyword>
<protein>
    <submittedName>
        <fullName evidence="1">Uncharacterized protein</fullName>
    </submittedName>
</protein>
<gene>
    <name evidence="1" type="ORF">JY651_14035</name>
</gene>
<evidence type="ECO:0000313" key="2">
    <source>
        <dbReference type="Proteomes" id="UP000662747"/>
    </source>
</evidence>
<name>A0ABX7P678_9BACT</name>
<evidence type="ECO:0000313" key="1">
    <source>
        <dbReference type="EMBL" id="QSQ25971.1"/>
    </source>
</evidence>
<dbReference type="RefSeq" id="WP_206727522.1">
    <property type="nucleotide sequence ID" value="NZ_CP071090.1"/>
</dbReference>
<dbReference type="Proteomes" id="UP000662747">
    <property type="component" value="Chromosome"/>
</dbReference>
<organism evidence="1 2">
    <name type="scientific">Pyxidicoccus parkwayensis</name>
    <dbReference type="NCBI Taxonomy" id="2813578"/>
    <lineage>
        <taxon>Bacteria</taxon>
        <taxon>Pseudomonadati</taxon>
        <taxon>Myxococcota</taxon>
        <taxon>Myxococcia</taxon>
        <taxon>Myxococcales</taxon>
        <taxon>Cystobacterineae</taxon>
        <taxon>Myxococcaceae</taxon>
        <taxon>Pyxidicoccus</taxon>
    </lineage>
</organism>
<reference evidence="1 2" key="1">
    <citation type="submission" date="2021-02" db="EMBL/GenBank/DDBJ databases">
        <title>De Novo genome assembly of isolated myxobacteria.</title>
        <authorList>
            <person name="Stevens D.C."/>
        </authorList>
    </citation>
    <scope>NUCLEOTIDE SEQUENCE [LARGE SCALE GENOMIC DNA]</scope>
    <source>
        <strain evidence="2">SCPEA02</strain>
    </source>
</reference>
<sequence length="63" mass="6857">MFGKIPEHPNKRGGTNPFGGRLIIPGGWGHPLNSLIKGTRLLIIIEDYAGEYGSVARLNITKN</sequence>
<dbReference type="EMBL" id="CP071090">
    <property type="protein sequence ID" value="QSQ25971.1"/>
    <property type="molecule type" value="Genomic_DNA"/>
</dbReference>